<feature type="non-terminal residue" evidence="2">
    <location>
        <position position="1"/>
    </location>
</feature>
<evidence type="ECO:0000313" key="3">
    <source>
        <dbReference type="Proteomes" id="UP000590868"/>
    </source>
</evidence>
<dbReference type="AlphaFoldDB" id="A0A7L2AEW3"/>
<keyword evidence="3" id="KW-1185">Reference proteome</keyword>
<feature type="compositionally biased region" description="Basic residues" evidence="1">
    <location>
        <begin position="183"/>
        <end position="192"/>
    </location>
</feature>
<dbReference type="GO" id="GO:0005930">
    <property type="term" value="C:axoneme"/>
    <property type="evidence" value="ECO:0007669"/>
    <property type="project" value="TreeGrafter"/>
</dbReference>
<feature type="region of interest" description="Disordered" evidence="1">
    <location>
        <begin position="176"/>
        <end position="222"/>
    </location>
</feature>
<sequence length="256" mass="28841">VADQQRREKLKKKIARGKEEMTMGKTAFRYGSRESGRLLPSAFGKNSLEAEDKDSLLPCGQQAPYLSKARSPNSKHGLGQSTPVKYARKKCQNTSKASKSNSDTSSARRKCSEHSCSSSTDSSVSIRNSKWCQGHNSKACSGDLLDRHSQFFTDSHKCFTPRILISDAKSSLSEYRYYTPPQSKRKNHRKRRVEAQMQTGVRSSPSAEKPSKRRGMAEQQKITLKAEDRGYTVDEPVREIAAFPYSFSRCLIYSHK</sequence>
<dbReference type="GO" id="GO:0120206">
    <property type="term" value="C:photoreceptor distal connecting cilium"/>
    <property type="evidence" value="ECO:0007669"/>
    <property type="project" value="TreeGrafter"/>
</dbReference>
<dbReference type="Pfam" id="PF15244">
    <property type="entry name" value="HSD3"/>
    <property type="match status" value="1"/>
</dbReference>
<name>A0A7L2AEW3_9GRUI</name>
<dbReference type="GO" id="GO:0045494">
    <property type="term" value="P:photoreceptor cell maintenance"/>
    <property type="evidence" value="ECO:0007669"/>
    <property type="project" value="TreeGrafter"/>
</dbReference>
<evidence type="ECO:0000256" key="1">
    <source>
        <dbReference type="SAM" id="MobiDB-lite"/>
    </source>
</evidence>
<accession>A0A7L2AEW3</accession>
<comment type="caution">
    <text evidence="2">The sequence shown here is derived from an EMBL/GenBank/DDBJ whole genome shotgun (WGS) entry which is preliminary data.</text>
</comment>
<feature type="compositionally biased region" description="Polar residues" evidence="1">
    <location>
        <begin position="196"/>
        <end position="206"/>
    </location>
</feature>
<gene>
    <name evidence="2" type="primary">Spata7_1</name>
    <name evidence="2" type="ORF">HELFUL_R14702</name>
</gene>
<dbReference type="GO" id="GO:0000226">
    <property type="term" value="P:microtubule cytoskeleton organization"/>
    <property type="evidence" value="ECO:0007669"/>
    <property type="project" value="TreeGrafter"/>
</dbReference>
<dbReference type="GO" id="GO:0036064">
    <property type="term" value="C:ciliary basal body"/>
    <property type="evidence" value="ECO:0007669"/>
    <property type="project" value="TreeGrafter"/>
</dbReference>
<dbReference type="PANTHER" id="PTHR14917:SF2">
    <property type="entry name" value="SPERMATOGENESIS-ASSOCIATED PROTEIN 7"/>
    <property type="match status" value="1"/>
</dbReference>
<feature type="compositionally biased region" description="Low complexity" evidence="1">
    <location>
        <begin position="114"/>
        <end position="124"/>
    </location>
</feature>
<feature type="region of interest" description="Disordered" evidence="1">
    <location>
        <begin position="1"/>
        <end position="20"/>
    </location>
</feature>
<dbReference type="EMBL" id="VXBZ01000958">
    <property type="protein sequence ID" value="NXP44349.1"/>
    <property type="molecule type" value="Genomic_DNA"/>
</dbReference>
<dbReference type="PANTHER" id="PTHR14917">
    <property type="entry name" value="SPERMATOGENESIS-ASSOCIATED PROTEIN 7"/>
    <property type="match status" value="1"/>
</dbReference>
<dbReference type="InterPro" id="IPR029357">
    <property type="entry name" value="SPATA7"/>
</dbReference>
<evidence type="ECO:0000313" key="2">
    <source>
        <dbReference type="EMBL" id="NXP44349.1"/>
    </source>
</evidence>
<dbReference type="GO" id="GO:0120200">
    <property type="term" value="C:rod photoreceptor outer segment"/>
    <property type="evidence" value="ECO:0007669"/>
    <property type="project" value="TreeGrafter"/>
</dbReference>
<proteinExistence type="predicted"/>
<feature type="compositionally biased region" description="Low complexity" evidence="1">
    <location>
        <begin position="93"/>
        <end position="105"/>
    </location>
</feature>
<reference evidence="2 3" key="1">
    <citation type="submission" date="2019-09" db="EMBL/GenBank/DDBJ databases">
        <title>Bird 10,000 Genomes (B10K) Project - Family phase.</title>
        <authorList>
            <person name="Zhang G."/>
        </authorList>
    </citation>
    <scope>NUCLEOTIDE SEQUENCE [LARGE SCALE GENOMIC DNA]</scope>
    <source>
        <strain evidence="2">B10K-DU-001-55</strain>
        <tissue evidence="2">Muscle</tissue>
    </source>
</reference>
<feature type="region of interest" description="Disordered" evidence="1">
    <location>
        <begin position="53"/>
        <end position="124"/>
    </location>
</feature>
<dbReference type="OrthoDB" id="6263678at2759"/>
<feature type="compositionally biased region" description="Polar residues" evidence="1">
    <location>
        <begin position="70"/>
        <end position="83"/>
    </location>
</feature>
<feature type="non-terminal residue" evidence="2">
    <location>
        <position position="256"/>
    </location>
</feature>
<organism evidence="2 3">
    <name type="scientific">Heliornis fulica</name>
    <name type="common">sungrebe</name>
    <dbReference type="NCBI Taxonomy" id="54369"/>
    <lineage>
        <taxon>Eukaryota</taxon>
        <taxon>Metazoa</taxon>
        <taxon>Chordata</taxon>
        <taxon>Craniata</taxon>
        <taxon>Vertebrata</taxon>
        <taxon>Euteleostomi</taxon>
        <taxon>Archelosauria</taxon>
        <taxon>Archosauria</taxon>
        <taxon>Dinosauria</taxon>
        <taxon>Saurischia</taxon>
        <taxon>Theropoda</taxon>
        <taxon>Coelurosauria</taxon>
        <taxon>Aves</taxon>
        <taxon>Neognathae</taxon>
        <taxon>Neoaves</taxon>
        <taxon>Gruiformes</taxon>
        <taxon>Heliornithidae</taxon>
        <taxon>Heliornis</taxon>
    </lineage>
</organism>
<protein>
    <submittedName>
        <fullName evidence="2">SPAT7 protein</fullName>
    </submittedName>
</protein>
<dbReference type="Proteomes" id="UP000590868">
    <property type="component" value="Unassembled WGS sequence"/>
</dbReference>